<dbReference type="SUPFAM" id="SSF52833">
    <property type="entry name" value="Thioredoxin-like"/>
    <property type="match status" value="1"/>
</dbReference>
<dbReference type="AlphaFoldDB" id="A0A7G5GQ05"/>
<organism evidence="4 5">
    <name type="scientific">Spirosoma foliorum</name>
    <dbReference type="NCBI Taxonomy" id="2710596"/>
    <lineage>
        <taxon>Bacteria</taxon>
        <taxon>Pseudomonadati</taxon>
        <taxon>Bacteroidota</taxon>
        <taxon>Cytophagia</taxon>
        <taxon>Cytophagales</taxon>
        <taxon>Cytophagaceae</taxon>
        <taxon>Spirosoma</taxon>
    </lineage>
</organism>
<dbReference type="Pfam" id="PF13899">
    <property type="entry name" value="Thioredoxin_7"/>
    <property type="match status" value="1"/>
</dbReference>
<proteinExistence type="predicted"/>
<dbReference type="InterPro" id="IPR013766">
    <property type="entry name" value="Thioredoxin_domain"/>
</dbReference>
<dbReference type="InterPro" id="IPR036249">
    <property type="entry name" value="Thioredoxin-like_sf"/>
</dbReference>
<reference evidence="4 5" key="1">
    <citation type="submission" date="2020-07" db="EMBL/GenBank/DDBJ databases">
        <title>Spirosoma foliorum sp. nov., isolated from the leaves on the Nejang mountain Korea, Republic of.</title>
        <authorList>
            <person name="Ho H."/>
            <person name="Lee Y.-J."/>
            <person name="Nurcahyanto D.-A."/>
            <person name="Kim S.-G."/>
        </authorList>
    </citation>
    <scope>NUCLEOTIDE SEQUENCE [LARGE SCALE GENOMIC DNA]</scope>
    <source>
        <strain evidence="4 5">PL0136</strain>
    </source>
</reference>
<dbReference type="PANTHER" id="PTHR15337">
    <property type="entry name" value="ANTERIOR GRADIENT PROTEIN-RELATED"/>
    <property type="match status" value="1"/>
</dbReference>
<keyword evidence="1 2" id="KW-0732">Signal</keyword>
<evidence type="ECO:0000313" key="5">
    <source>
        <dbReference type="Proteomes" id="UP000515369"/>
    </source>
</evidence>
<dbReference type="PROSITE" id="PS51352">
    <property type="entry name" value="THIOREDOXIN_2"/>
    <property type="match status" value="1"/>
</dbReference>
<evidence type="ECO:0000256" key="2">
    <source>
        <dbReference type="SAM" id="SignalP"/>
    </source>
</evidence>
<keyword evidence="5" id="KW-1185">Reference proteome</keyword>
<dbReference type="Gene3D" id="3.40.30.10">
    <property type="entry name" value="Glutaredoxin"/>
    <property type="match status" value="1"/>
</dbReference>
<dbReference type="InterPro" id="IPR051099">
    <property type="entry name" value="AGR/TXD"/>
</dbReference>
<feature type="domain" description="Thioredoxin" evidence="3">
    <location>
        <begin position="16"/>
        <end position="153"/>
    </location>
</feature>
<evidence type="ECO:0000259" key="3">
    <source>
        <dbReference type="PROSITE" id="PS51352"/>
    </source>
</evidence>
<protein>
    <submittedName>
        <fullName evidence="4">Thioredoxin family protein</fullName>
    </submittedName>
</protein>
<accession>A0A7G5GQ05</accession>
<sequence>MPLLVSRLIFCLLPLLTFSSIAQDATHLAAEPGGISFFKGSWTEVLAEAKRQNKPVYVDIYTTWCPPCKRMAKEAFPNPKVGAKFNVHFINYQLDAERGEGVQIAKQYAVASYPTALYIDPNGTLVHRAVGYPGINGMIDQADHMLALSQLRTTVAKGDRDYVEGKRDPDFLKKYLISLQALNRPIDDVLDAYLDALPEPERATNETIAYLAEKLQSSTTKSFDFLIKNRPSILSSDPAKRNLATPVYRALYRALSNDFKQAELTNDEALLEKVIVNNERNTVSGNPFFVRQEAQKQEAANDYRLKFFRQTKNFAKYRELAGPIAQNQLMSQPLDSLRKLDSTTALRVKTMMVIIPDSIRTKIAAIDQPANDRLMSWKVSHSLHEIADTYRELGTSAADWEQALAWTERSIALYSAPAYLATYKALQKKLGRHD</sequence>
<evidence type="ECO:0000256" key="1">
    <source>
        <dbReference type="ARBA" id="ARBA00022729"/>
    </source>
</evidence>
<dbReference type="RefSeq" id="WP_182458060.1">
    <property type="nucleotide sequence ID" value="NZ_CP059732.1"/>
</dbReference>
<dbReference type="KEGG" id="sfol:H3H32_23610"/>
<dbReference type="Proteomes" id="UP000515369">
    <property type="component" value="Chromosome"/>
</dbReference>
<dbReference type="EMBL" id="CP059732">
    <property type="protein sequence ID" value="QMW00947.1"/>
    <property type="molecule type" value="Genomic_DNA"/>
</dbReference>
<dbReference type="PANTHER" id="PTHR15337:SF11">
    <property type="entry name" value="THIOREDOXIN DOMAIN-CONTAINING PROTEIN"/>
    <property type="match status" value="1"/>
</dbReference>
<feature type="signal peptide" evidence="2">
    <location>
        <begin position="1"/>
        <end position="22"/>
    </location>
</feature>
<gene>
    <name evidence="4" type="ORF">H3H32_23610</name>
</gene>
<evidence type="ECO:0000313" key="4">
    <source>
        <dbReference type="EMBL" id="QMW00947.1"/>
    </source>
</evidence>
<name>A0A7G5GQ05_9BACT</name>
<feature type="chain" id="PRO_5028985939" evidence="2">
    <location>
        <begin position="23"/>
        <end position="434"/>
    </location>
</feature>